<dbReference type="AlphaFoldDB" id="A0A6A5ZVL4"/>
<dbReference type="Gene3D" id="1.25.40.10">
    <property type="entry name" value="Tetratricopeptide repeat domain"/>
    <property type="match status" value="3"/>
</dbReference>
<accession>A0A6A5ZVL4</accession>
<keyword evidence="3" id="KW-1185">Reference proteome</keyword>
<dbReference type="Proteomes" id="UP000799770">
    <property type="component" value="Unassembled WGS sequence"/>
</dbReference>
<dbReference type="SUPFAM" id="SSF48452">
    <property type="entry name" value="TPR-like"/>
    <property type="match status" value="2"/>
</dbReference>
<protein>
    <submittedName>
        <fullName evidence="2">CHAT domain-containing protein</fullName>
    </submittedName>
</protein>
<evidence type="ECO:0000259" key="1">
    <source>
        <dbReference type="Pfam" id="PF12770"/>
    </source>
</evidence>
<dbReference type="EMBL" id="ML977310">
    <property type="protein sequence ID" value="KAF2123085.1"/>
    <property type="molecule type" value="Genomic_DNA"/>
</dbReference>
<dbReference type="OrthoDB" id="9991317at2759"/>
<dbReference type="InterPro" id="IPR011990">
    <property type="entry name" value="TPR-like_helical_dom_sf"/>
</dbReference>
<sequence length="1257" mass="139007">MEPTIDELEDAAEGLNTQYRKCTDEYIRTSDPATLEKALSFIQQAVAKTASFSFARNGTRAAHLTNLSRCLALSYKATGNTKDIDDAVDTARRAVETVPEASINRPMCYINLSDSLADRYFAKGSSSLADFDEAIEQARKAVSAAGEKNSYRGNAMSTLASRLSIYYQRINSKDEFLEEATRIDQELVDSTSKEDEMYGIYTINLAVDMKTLWGRYGRLQDLRKAKEQFGVAVIAFPRGHHNHTMAVREFAGVVIDLADATHEPQELEVALQRMIDIEPSMGNNQELAKLLHQKSRLYAMLYQQASKVEYVNLAVEAAERALAVVPKESMIRGQMLDRLSNTLGTRAETQTSIEDIDAAIRYARQYIELTQDLPAQQSYAYTTLGNRLSLKFSMFGGEGHLKEALVARRMAVDLLPLDHKSRPTRLHAVANNLRDLFEFQGSLKALDESILLEREASKALSPDDPDRCMVLDGLSHSLSLRFKRLAHSQDIEEAVSASEIAVAGMPAGHHERSAYLNGLGNRLSRRYETFKQKEDLDRAIVVVTEAISATTPGSDSEYIYMTTLGNIYNNRYTAYKEVEDLDKSIDLARQVIEKVPVSSPTHTHSLHNLGVRLQTKYFLSLDQEQKHQLMKEAHTLAQQCVEATLESHPDLPSYLSQLANRQLFLALFMDESDEAALLAQLRKSAETYRRGFSMTYDPPLARIRNAQLGANNFMGLKDWDAAGTMLSEAVQLFRKASPASLDEQDRQIQLKGLSGLSSMACACYISLGKPAQALEVLESGRGILANIAMGYHKDLSGIRQADEALYTEYVDLRDKISQPMQIANASAAHGEDAVAKRNADSTQLEAVETRIRKLPGLESFNMNLSSLEMRALAKEGPLVAFSTVDQRCDALVATTESIEVVHLPDLINAELKARIALVVGANRLSLLPPSKRGIANRRMRQLLEWLWDKAVQPVLAHLKLLDESENASEPKSRLWWVASGPLGLLPLHAAGKGEQHPAQNAYAHIVSSYIPNFSSLAFARQCQAMVDTASPAMALITMPETAGGLNPLSTDNETRAIRKAYSESSLTAARELLELRQPSAEQVHRHIRSSNVDILHIACHAEPDFNDPAMTALLFGPDPTLPAPDPLPVHDLRHQSSAFAERRPPRLAYLSACCTAQQYDLGLIDESIHLASAFQLCGFPAVIGTFWEADDTAAVVVAEAFYEELFRLDRESRASGSGDHVARAIDHATGVYREIKVGRLTGASDVLAWASFVHIGA</sequence>
<dbReference type="InterPro" id="IPR024983">
    <property type="entry name" value="CHAT_dom"/>
</dbReference>
<proteinExistence type="predicted"/>
<reference evidence="2" key="1">
    <citation type="journal article" date="2020" name="Stud. Mycol.">
        <title>101 Dothideomycetes genomes: a test case for predicting lifestyles and emergence of pathogens.</title>
        <authorList>
            <person name="Haridas S."/>
            <person name="Albert R."/>
            <person name="Binder M."/>
            <person name="Bloem J."/>
            <person name="Labutti K."/>
            <person name="Salamov A."/>
            <person name="Andreopoulos B."/>
            <person name="Baker S."/>
            <person name="Barry K."/>
            <person name="Bills G."/>
            <person name="Bluhm B."/>
            <person name="Cannon C."/>
            <person name="Castanera R."/>
            <person name="Culley D."/>
            <person name="Daum C."/>
            <person name="Ezra D."/>
            <person name="Gonzalez J."/>
            <person name="Henrissat B."/>
            <person name="Kuo A."/>
            <person name="Liang C."/>
            <person name="Lipzen A."/>
            <person name="Lutzoni F."/>
            <person name="Magnuson J."/>
            <person name="Mondo S."/>
            <person name="Nolan M."/>
            <person name="Ohm R."/>
            <person name="Pangilinan J."/>
            <person name="Park H.-J."/>
            <person name="Ramirez L."/>
            <person name="Alfaro M."/>
            <person name="Sun H."/>
            <person name="Tritt A."/>
            <person name="Yoshinaga Y."/>
            <person name="Zwiers L.-H."/>
            <person name="Turgeon B."/>
            <person name="Goodwin S."/>
            <person name="Spatafora J."/>
            <person name="Crous P."/>
            <person name="Grigoriev I."/>
        </authorList>
    </citation>
    <scope>NUCLEOTIDE SEQUENCE</scope>
    <source>
        <strain evidence="2">CBS 627.86</strain>
    </source>
</reference>
<feature type="domain" description="CHAT" evidence="1">
    <location>
        <begin position="941"/>
        <end position="1257"/>
    </location>
</feature>
<evidence type="ECO:0000313" key="2">
    <source>
        <dbReference type="EMBL" id="KAF2123085.1"/>
    </source>
</evidence>
<name>A0A6A5ZVL4_9PLEO</name>
<organism evidence="2 3">
    <name type="scientific">Lophiotrema nucula</name>
    <dbReference type="NCBI Taxonomy" id="690887"/>
    <lineage>
        <taxon>Eukaryota</taxon>
        <taxon>Fungi</taxon>
        <taxon>Dikarya</taxon>
        <taxon>Ascomycota</taxon>
        <taxon>Pezizomycotina</taxon>
        <taxon>Dothideomycetes</taxon>
        <taxon>Pleosporomycetidae</taxon>
        <taxon>Pleosporales</taxon>
        <taxon>Lophiotremataceae</taxon>
        <taxon>Lophiotrema</taxon>
    </lineage>
</organism>
<evidence type="ECO:0000313" key="3">
    <source>
        <dbReference type="Proteomes" id="UP000799770"/>
    </source>
</evidence>
<gene>
    <name evidence="2" type="ORF">BDV96DRAFT_639632</name>
</gene>
<dbReference type="Pfam" id="PF12770">
    <property type="entry name" value="CHAT"/>
    <property type="match status" value="1"/>
</dbReference>